<organism evidence="1">
    <name type="scientific">Leviviridae sp</name>
    <dbReference type="NCBI Taxonomy" id="2027243"/>
    <lineage>
        <taxon>Viruses</taxon>
        <taxon>Riboviria</taxon>
        <taxon>Orthornavirae</taxon>
        <taxon>Lenarviricota</taxon>
        <taxon>Leviviricetes</taxon>
        <taxon>Norzivirales</taxon>
        <taxon>Fiersviridae</taxon>
    </lineage>
</organism>
<dbReference type="EMBL" id="MN035932">
    <property type="protein sequence ID" value="QDH90988.1"/>
    <property type="molecule type" value="Genomic_RNA"/>
</dbReference>
<accession>A0A514DBJ4</accession>
<proteinExistence type="predicted"/>
<reference evidence="1" key="1">
    <citation type="submission" date="2019-05" db="EMBL/GenBank/DDBJ databases">
        <title>Metatranscriptomic reconstruction reveals RNA viruses with the potential to shape carbon cycling in soil.</title>
        <authorList>
            <person name="Starr E.P."/>
            <person name="Nuccio E."/>
            <person name="Pett-Ridge J."/>
            <person name="Banfield J.F."/>
            <person name="Firestone M.K."/>
        </authorList>
    </citation>
    <scope>NUCLEOTIDE SEQUENCE</scope>
    <source>
        <strain evidence="1">H1_Bulk_Litter_4_scaffold_240</strain>
    </source>
</reference>
<evidence type="ECO:0008006" key="2">
    <source>
        <dbReference type="Google" id="ProtNLM"/>
    </source>
</evidence>
<protein>
    <recommendedName>
        <fullName evidence="2">Coat protein</fullName>
    </recommendedName>
</protein>
<gene>
    <name evidence="1" type="ORF">H1BulkLitter4240_000002</name>
</gene>
<name>A0A514DBJ4_9VIRU</name>
<sequence>MLADPVTVTAASPTPALTLGIVKSDGYGTVRLDGVNGYSVVTNHSYLKGGGDKHYLQMTKSVIAADPLTGLNGRQTASVSITIVRPKFGFDDTAMVALTTALRDYLYDSEVTPAKILQFQS</sequence>
<evidence type="ECO:0000313" key="1">
    <source>
        <dbReference type="EMBL" id="QDH90988.1"/>
    </source>
</evidence>